<keyword evidence="3" id="KW-1185">Reference proteome</keyword>
<accession>A0QR21</accession>
<evidence type="ECO:0000256" key="1">
    <source>
        <dbReference type="SAM" id="MobiDB-lite"/>
    </source>
</evidence>
<reference evidence="2 3" key="1">
    <citation type="submission" date="2006-10" db="EMBL/GenBank/DDBJ databases">
        <authorList>
            <person name="Fleischmann R.D."/>
            <person name="Dodson R.J."/>
            <person name="Haft D.H."/>
            <person name="Merkel J.S."/>
            <person name="Nelson W.C."/>
            <person name="Fraser C.M."/>
        </authorList>
    </citation>
    <scope>NUCLEOTIDE SEQUENCE [LARGE SCALE GENOMIC DNA]</scope>
    <source>
        <strain evidence="3">ATCC 700084 / mc(2)155</strain>
    </source>
</reference>
<name>A0QR21_MYCS2</name>
<protein>
    <submittedName>
        <fullName evidence="2">Uncharacterized protein</fullName>
    </submittedName>
</protein>
<organism evidence="2 3">
    <name type="scientific">Mycolicibacterium smegmatis (strain ATCC 700084 / mc(2)155)</name>
    <name type="common">Mycobacterium smegmatis</name>
    <dbReference type="NCBI Taxonomy" id="246196"/>
    <lineage>
        <taxon>Bacteria</taxon>
        <taxon>Bacillati</taxon>
        <taxon>Actinomycetota</taxon>
        <taxon>Actinomycetes</taxon>
        <taxon>Mycobacteriales</taxon>
        <taxon>Mycobacteriaceae</taxon>
        <taxon>Mycolicibacterium</taxon>
    </lineage>
</organism>
<sequence length="165" mass="17966">MRGTLSAQPSESPVEEAVGVLAVQQVHATDDEDRSEDPGQRIADRRGRWPVGAEQAGGDMDHRDQPTAGQDGPRPAIALAHQDQKRHHDRRQHDHGHHGQHDHQRPLVIRRTGDGIDQVPGDQQRQRDGPQPEPGVDILRARVGPRPLLGHGVGHASQPATSAAQ</sequence>
<evidence type="ECO:0000313" key="2">
    <source>
        <dbReference type="EMBL" id="ABK71146.1"/>
    </source>
</evidence>
<feature type="region of interest" description="Disordered" evidence="1">
    <location>
        <begin position="1"/>
        <end position="165"/>
    </location>
</feature>
<dbReference type="EMBL" id="CP000480">
    <property type="protein sequence ID" value="ABK71146.1"/>
    <property type="molecule type" value="Genomic_DNA"/>
</dbReference>
<dbReference type="AlphaFoldDB" id="A0QR21"/>
<dbReference type="KEGG" id="msm:MSMEG_0955"/>
<feature type="compositionally biased region" description="Basic and acidic residues" evidence="1">
    <location>
        <begin position="36"/>
        <end position="47"/>
    </location>
</feature>
<dbReference type="Proteomes" id="UP000000757">
    <property type="component" value="Chromosome"/>
</dbReference>
<feature type="compositionally biased region" description="Polar residues" evidence="1">
    <location>
        <begin position="1"/>
        <end position="11"/>
    </location>
</feature>
<feature type="compositionally biased region" description="Basic residues" evidence="1">
    <location>
        <begin position="84"/>
        <end position="96"/>
    </location>
</feature>
<gene>
    <name evidence="2" type="ordered locus">MSMEG_0955</name>
</gene>
<proteinExistence type="predicted"/>
<evidence type="ECO:0000313" key="3">
    <source>
        <dbReference type="Proteomes" id="UP000000757"/>
    </source>
</evidence>